<keyword evidence="13" id="KW-1185">Reference proteome</keyword>
<evidence type="ECO:0000256" key="9">
    <source>
        <dbReference type="ARBA" id="ARBA00023136"/>
    </source>
</evidence>
<name>A0A5B2XP73_9PSEU</name>
<keyword evidence="9 11" id="KW-0472">Membrane</keyword>
<dbReference type="Pfam" id="PF05108">
    <property type="entry name" value="T7SS_ESX1_EccB"/>
    <property type="match status" value="1"/>
</dbReference>
<dbReference type="NCBIfam" id="TIGR03919">
    <property type="entry name" value="T7SS_EccB"/>
    <property type="match status" value="1"/>
</dbReference>
<evidence type="ECO:0000313" key="12">
    <source>
        <dbReference type="EMBL" id="KAA2264701.1"/>
    </source>
</evidence>
<dbReference type="EMBL" id="VUOB01000010">
    <property type="protein sequence ID" value="KAA2264701.1"/>
    <property type="molecule type" value="Genomic_DNA"/>
</dbReference>
<organism evidence="12 13">
    <name type="scientific">Solihabitans fulvus</name>
    <dbReference type="NCBI Taxonomy" id="1892852"/>
    <lineage>
        <taxon>Bacteria</taxon>
        <taxon>Bacillati</taxon>
        <taxon>Actinomycetota</taxon>
        <taxon>Actinomycetes</taxon>
        <taxon>Pseudonocardiales</taxon>
        <taxon>Pseudonocardiaceae</taxon>
        <taxon>Solihabitans</taxon>
    </lineage>
</organism>
<keyword evidence="3" id="KW-1003">Cell membrane</keyword>
<sequence>MASTPTTKSQVQAYRFVLRRMQSALVRKDAVMLHDPMRNHSRATVIGVVLGCVGLLGFTVFGFFSPSPQPPDEGIVISKESGAVYVVQKEPHLLIPMTNLASARLFLFAQQTPDAAQANGQGGGDAPAGAVGSNGPSGGAVKVVSEASLSKLARGRLTGIADGPELLPTPDQRIGSNWMVCDQTQLDQSLPDPTQQKKFTTTVLAGVSGGGDSLDGTKALLLVAPNQKAYLVYRAPSTSVHPNAKAVRAEIDLADAAVKSAFNLTGKSPRPASAGLLSAIPEASKLTAPTIAGRGSQADYLASTTIGDVIEVDRTGGAKEFYVALQDGLQKVPQAVGDLIRYKYSSGSQPRIVPPDQIASAKITASPLKLEDYPTEVPQVVDTTPSNQAVCLGWSAQGKDERTEVLTGSKLPISADTPPVMINQPGADGQTLAGFFITPGKAAVVRSTSSSQDFDRGPIQLITPRGVKFGIPDTKTSAALGLGDNNFAAAPDAILRLLPAGTELNRNGAIRSYDSMQVQPGVLASNLNQGQGR</sequence>
<dbReference type="GO" id="GO:0005886">
    <property type="term" value="C:plasma membrane"/>
    <property type="evidence" value="ECO:0007669"/>
    <property type="project" value="UniProtKB-SubCell"/>
</dbReference>
<dbReference type="GO" id="GO:0005524">
    <property type="term" value="F:ATP binding"/>
    <property type="evidence" value="ECO:0007669"/>
    <property type="project" value="UniProtKB-KW"/>
</dbReference>
<keyword evidence="6" id="KW-0378">Hydrolase</keyword>
<evidence type="ECO:0000256" key="3">
    <source>
        <dbReference type="ARBA" id="ARBA00022475"/>
    </source>
</evidence>
<accession>A0A5B2XP73</accession>
<proteinExistence type="inferred from homology"/>
<dbReference type="AlphaFoldDB" id="A0A5B2XP73"/>
<keyword evidence="5" id="KW-0547">Nucleotide-binding</keyword>
<dbReference type="RefSeq" id="WP_149848504.1">
    <property type="nucleotide sequence ID" value="NZ_VUOB01000010.1"/>
</dbReference>
<dbReference type="OrthoDB" id="3847604at2"/>
<evidence type="ECO:0000256" key="7">
    <source>
        <dbReference type="ARBA" id="ARBA00022840"/>
    </source>
</evidence>
<evidence type="ECO:0000256" key="10">
    <source>
        <dbReference type="SAM" id="MobiDB-lite"/>
    </source>
</evidence>
<dbReference type="Gene3D" id="2.40.50.910">
    <property type="entry name" value="Type VII secretion system EccB, repeat 3 domain"/>
    <property type="match status" value="1"/>
</dbReference>
<feature type="region of interest" description="Disordered" evidence="10">
    <location>
        <begin position="116"/>
        <end position="137"/>
    </location>
</feature>
<feature type="transmembrane region" description="Helical" evidence="11">
    <location>
        <begin position="43"/>
        <end position="64"/>
    </location>
</feature>
<evidence type="ECO:0000256" key="1">
    <source>
        <dbReference type="ARBA" id="ARBA00004162"/>
    </source>
</evidence>
<evidence type="ECO:0000256" key="5">
    <source>
        <dbReference type="ARBA" id="ARBA00022741"/>
    </source>
</evidence>
<dbReference type="GO" id="GO:0005576">
    <property type="term" value="C:extracellular region"/>
    <property type="evidence" value="ECO:0007669"/>
    <property type="project" value="TreeGrafter"/>
</dbReference>
<reference evidence="12 13" key="2">
    <citation type="submission" date="2019-09" db="EMBL/GenBank/DDBJ databases">
        <authorList>
            <person name="Jin C."/>
        </authorList>
    </citation>
    <scope>NUCLEOTIDE SEQUENCE [LARGE SCALE GENOMIC DNA]</scope>
    <source>
        <strain evidence="12 13">AN110305</strain>
    </source>
</reference>
<dbReference type="GO" id="GO:0016787">
    <property type="term" value="F:hydrolase activity"/>
    <property type="evidence" value="ECO:0007669"/>
    <property type="project" value="UniProtKB-KW"/>
</dbReference>
<evidence type="ECO:0000256" key="2">
    <source>
        <dbReference type="ARBA" id="ARBA00008149"/>
    </source>
</evidence>
<evidence type="ECO:0000313" key="13">
    <source>
        <dbReference type="Proteomes" id="UP000323454"/>
    </source>
</evidence>
<protein>
    <submittedName>
        <fullName evidence="12">Type VII secretion protein EccB</fullName>
    </submittedName>
</protein>
<keyword evidence="8 11" id="KW-1133">Transmembrane helix</keyword>
<comment type="similarity">
    <text evidence="2">Belongs to the EccB family.</text>
</comment>
<dbReference type="InterPro" id="IPR042485">
    <property type="entry name" value="T7SS_EccB_R3"/>
</dbReference>
<dbReference type="Proteomes" id="UP000323454">
    <property type="component" value="Unassembled WGS sequence"/>
</dbReference>
<dbReference type="Gene3D" id="3.30.2390.20">
    <property type="entry name" value="Type VII secretion system EccB, repeat 1 domain"/>
    <property type="match status" value="1"/>
</dbReference>
<keyword evidence="4 11" id="KW-0812">Transmembrane</keyword>
<dbReference type="InterPro" id="IPR007795">
    <property type="entry name" value="T7SS_EccB"/>
</dbReference>
<evidence type="ECO:0000256" key="8">
    <source>
        <dbReference type="ARBA" id="ARBA00022989"/>
    </source>
</evidence>
<comment type="caution">
    <text evidence="12">The sequence shown here is derived from an EMBL/GenBank/DDBJ whole genome shotgun (WGS) entry which is preliminary data.</text>
</comment>
<dbReference type="PANTHER" id="PTHR40765">
    <property type="entry name" value="ESX-2 SECRETION SYSTEM ATPASE ECCB2"/>
    <property type="match status" value="1"/>
</dbReference>
<keyword evidence="7" id="KW-0067">ATP-binding</keyword>
<evidence type="ECO:0000256" key="11">
    <source>
        <dbReference type="SAM" id="Phobius"/>
    </source>
</evidence>
<dbReference type="PANTHER" id="PTHR40765:SF2">
    <property type="entry name" value="ESX-2 SECRETION SYSTEM ATPASE ECCB2"/>
    <property type="match status" value="1"/>
</dbReference>
<reference evidence="12 13" key="1">
    <citation type="submission" date="2019-09" db="EMBL/GenBank/DDBJ databases">
        <title>Goodfellowia gen. nov., a new genus of the Pseudonocardineae related to Actinoalloteichus, containing Goodfellowia coeruleoviolacea gen. nov., comb. nov. gen. nov., comb. nov.</title>
        <authorList>
            <person name="Labeda D."/>
        </authorList>
    </citation>
    <scope>NUCLEOTIDE SEQUENCE [LARGE SCALE GENOMIC DNA]</scope>
    <source>
        <strain evidence="12 13">AN110305</strain>
    </source>
</reference>
<evidence type="ECO:0000256" key="4">
    <source>
        <dbReference type="ARBA" id="ARBA00022692"/>
    </source>
</evidence>
<comment type="subcellular location">
    <subcellularLocation>
        <location evidence="1">Cell membrane</location>
        <topology evidence="1">Single-pass membrane protein</topology>
    </subcellularLocation>
</comment>
<evidence type="ECO:0000256" key="6">
    <source>
        <dbReference type="ARBA" id="ARBA00022801"/>
    </source>
</evidence>
<gene>
    <name evidence="12" type="primary">eccB</name>
    <name evidence="12" type="ORF">F0L68_06315</name>
</gene>
<dbReference type="InterPro" id="IPR044857">
    <property type="entry name" value="T7SS_EccB_R1"/>
</dbReference>